<name>A0A4V2JW01_9MICR</name>
<evidence type="ECO:0000313" key="1">
    <source>
        <dbReference type="EMBL" id="TBU06022.1"/>
    </source>
</evidence>
<dbReference type="EMBL" id="PIXR01000574">
    <property type="protein sequence ID" value="TBU06022.1"/>
    <property type="molecule type" value="Genomic_DNA"/>
</dbReference>
<evidence type="ECO:0000313" key="2">
    <source>
        <dbReference type="Proteomes" id="UP000293045"/>
    </source>
</evidence>
<organism evidence="1 2">
    <name type="scientific">Hamiltosporidium magnivora</name>
    <dbReference type="NCBI Taxonomy" id="148818"/>
    <lineage>
        <taxon>Eukaryota</taxon>
        <taxon>Fungi</taxon>
        <taxon>Fungi incertae sedis</taxon>
        <taxon>Microsporidia</taxon>
        <taxon>Dubosqiidae</taxon>
        <taxon>Hamiltosporidium</taxon>
    </lineage>
</organism>
<proteinExistence type="predicted"/>
<sequence length="197" mass="22826">NLRFSYNLNKKIEFILYENSISSEGYKLAEIENVANLNFIEEIMNNLQYASRKSSIKDFYSSNTNISENKIKLYSKLFEVDTPTNKIKIFELLNLQNKNLEIKYYDEKFGCTVPLKNLKKLAQSEMGSEVKSEENGERQSWERASMGVITSAEMHEEPTPLLKQDSNDKVGDKKIKTKDFLFQTEEHNKGTAININE</sequence>
<dbReference type="VEuPathDB" id="MicrosporidiaDB:CWI36_1309p0010"/>
<protein>
    <submittedName>
        <fullName evidence="1">Uncharacterized protein</fullName>
    </submittedName>
</protein>
<gene>
    <name evidence="1" type="ORF">CWI39_0574p0010</name>
</gene>
<reference evidence="1 2" key="1">
    <citation type="submission" date="2017-12" db="EMBL/GenBank/DDBJ databases">
        <authorList>
            <person name="Pombert J.-F."/>
            <person name="Haag K.L."/>
            <person name="Ebert D."/>
        </authorList>
    </citation>
    <scope>NUCLEOTIDE SEQUENCE [LARGE SCALE GENOMIC DNA]</scope>
    <source>
        <strain evidence="1">IL-BN-2</strain>
    </source>
</reference>
<dbReference type="Proteomes" id="UP000293045">
    <property type="component" value="Unassembled WGS sequence"/>
</dbReference>
<dbReference type="AlphaFoldDB" id="A0A4V2JW01"/>
<feature type="non-terminal residue" evidence="1">
    <location>
        <position position="1"/>
    </location>
</feature>
<comment type="caution">
    <text evidence="1">The sequence shown here is derived from an EMBL/GenBank/DDBJ whole genome shotgun (WGS) entry which is preliminary data.</text>
</comment>
<accession>A0A4V2JW01</accession>
<dbReference type="VEuPathDB" id="MicrosporidiaDB:CWI39_0574p0010"/>